<dbReference type="PANTHER" id="PTHR37534:SF48">
    <property type="entry name" value="FINGER DOMAIN PROTEIN, PUTATIVE-RELATED"/>
    <property type="match status" value="1"/>
</dbReference>
<dbReference type="Pfam" id="PF11951">
    <property type="entry name" value="Fungal_trans_2"/>
    <property type="match status" value="1"/>
</dbReference>
<organism evidence="3 4">
    <name type="scientific">Zalerion maritima</name>
    <dbReference type="NCBI Taxonomy" id="339359"/>
    <lineage>
        <taxon>Eukaryota</taxon>
        <taxon>Fungi</taxon>
        <taxon>Dikarya</taxon>
        <taxon>Ascomycota</taxon>
        <taxon>Pezizomycotina</taxon>
        <taxon>Sordariomycetes</taxon>
        <taxon>Lulworthiomycetidae</taxon>
        <taxon>Lulworthiales</taxon>
        <taxon>Lulworthiaceae</taxon>
        <taxon>Zalerion</taxon>
    </lineage>
</organism>
<evidence type="ECO:0000313" key="3">
    <source>
        <dbReference type="EMBL" id="KAJ2893346.1"/>
    </source>
</evidence>
<protein>
    <submittedName>
        <fullName evidence="3">C6 zinc finger domain-containing protein</fullName>
    </submittedName>
</protein>
<reference evidence="3" key="1">
    <citation type="submission" date="2022-07" db="EMBL/GenBank/DDBJ databases">
        <title>Draft genome sequence of Zalerion maritima ATCC 34329, a (micro)plastics degrading marine fungus.</title>
        <authorList>
            <person name="Paco A."/>
            <person name="Goncalves M.F.M."/>
            <person name="Rocha-Santos T.A.P."/>
            <person name="Alves A."/>
        </authorList>
    </citation>
    <scope>NUCLEOTIDE SEQUENCE</scope>
    <source>
        <strain evidence="3">ATCC 34329</strain>
    </source>
</reference>
<evidence type="ECO:0000256" key="1">
    <source>
        <dbReference type="ARBA" id="ARBA00004123"/>
    </source>
</evidence>
<proteinExistence type="predicted"/>
<dbReference type="Proteomes" id="UP001201980">
    <property type="component" value="Unassembled WGS sequence"/>
</dbReference>
<gene>
    <name evidence="3" type="ORF">MKZ38_008751</name>
</gene>
<name>A0AAD5RGG1_9PEZI</name>
<dbReference type="GO" id="GO:0003700">
    <property type="term" value="F:DNA-binding transcription factor activity"/>
    <property type="evidence" value="ECO:0007669"/>
    <property type="project" value="TreeGrafter"/>
</dbReference>
<dbReference type="InterPro" id="IPR021858">
    <property type="entry name" value="Fun_TF"/>
</dbReference>
<accession>A0AAD5RGG1</accession>
<comment type="caution">
    <text evidence="3">The sequence shown here is derived from an EMBL/GenBank/DDBJ whole genome shotgun (WGS) entry which is preliminary data.</text>
</comment>
<dbReference type="GO" id="GO:0005634">
    <property type="term" value="C:nucleus"/>
    <property type="evidence" value="ECO:0007669"/>
    <property type="project" value="UniProtKB-SubCell"/>
</dbReference>
<keyword evidence="2" id="KW-0539">Nucleus</keyword>
<dbReference type="PANTHER" id="PTHR37534">
    <property type="entry name" value="TRANSCRIPTIONAL ACTIVATOR PROTEIN UGA3"/>
    <property type="match status" value="1"/>
</dbReference>
<dbReference type="AlphaFoldDB" id="A0AAD5RGG1"/>
<dbReference type="EMBL" id="JAKWBI020000617">
    <property type="protein sequence ID" value="KAJ2893346.1"/>
    <property type="molecule type" value="Genomic_DNA"/>
</dbReference>
<evidence type="ECO:0000313" key="4">
    <source>
        <dbReference type="Proteomes" id="UP001201980"/>
    </source>
</evidence>
<keyword evidence="4" id="KW-1185">Reference proteome</keyword>
<comment type="subcellular location">
    <subcellularLocation>
        <location evidence="1">Nucleus</location>
    </subcellularLocation>
</comment>
<dbReference type="GO" id="GO:0000976">
    <property type="term" value="F:transcription cis-regulatory region binding"/>
    <property type="evidence" value="ECO:0007669"/>
    <property type="project" value="TreeGrafter"/>
</dbReference>
<sequence>MGYYSCQDLSASGWEAWTRYPDCPVSSFISLEKTELDATNDHVTAAAVQPDIKPSRLRWLEPGRVTSRRQTRKGSRFGTIKNEKNNMTAKHTDERNAKTHNLTVPPSMVRTEFGDLVQAVQYFNTCIYQDLLPIQELGPNPHIYTISPAQIQMGAFMPDHLRLSIICITLSHRINRTRNDDPGSYALVETFFQYRGILIRSLRDDIGVEYKRTSDIVIAGIMTLLLADTQQGASQNWRCHIDGLRKLIILRGGIRITSKSKSLEPLLLCFVLVTVIGNTTSPASDLCMAESHLEELDFILEKYGGGLFSFQMCPPQLFGEIVKINYLRMRAAAAAAAAAAESTNAEPCAASKSTKDLSQEVHEILNRIRCFSSAQWASSKPSAKEDWVLLGKIYQVAVAIYCISSLQSLLVLPPTSSFLRTCRCTYAHTLQTLIDEALLSPRIKRAVLWPLVMLGMEAANTVPEMRSFVAKTLPEMSRSMGTCVPLTAKGVLERFWASGGARWDACFERPYTFVTQIAVDISRILPLGEM</sequence>
<evidence type="ECO:0000256" key="2">
    <source>
        <dbReference type="ARBA" id="ARBA00023242"/>
    </source>
</evidence>
<dbReference type="GO" id="GO:0045944">
    <property type="term" value="P:positive regulation of transcription by RNA polymerase II"/>
    <property type="evidence" value="ECO:0007669"/>
    <property type="project" value="TreeGrafter"/>
</dbReference>